<dbReference type="Gene3D" id="3.50.50.60">
    <property type="entry name" value="FAD/NAD(P)-binding domain"/>
    <property type="match status" value="2"/>
</dbReference>
<evidence type="ECO:0000313" key="6">
    <source>
        <dbReference type="EMBL" id="MBB3048247.1"/>
    </source>
</evidence>
<evidence type="ECO:0000256" key="3">
    <source>
        <dbReference type="ARBA" id="ARBA00022827"/>
    </source>
</evidence>
<accession>A0A7W4W6A0</accession>
<dbReference type="Pfam" id="PF00890">
    <property type="entry name" value="FAD_binding_2"/>
    <property type="match status" value="1"/>
</dbReference>
<dbReference type="PANTHER" id="PTHR43400:SF10">
    <property type="entry name" value="3-OXOSTEROID 1-DEHYDROGENASE"/>
    <property type="match status" value="1"/>
</dbReference>
<sequence length="580" mass="63065">MATTTPKWHDEYDFIVIGSGAGGMSGGVAAAALGLKALVLEKTDQFGGTTALSGGVIWIPNNASMKAGGINDSEAEALDYLKHVVGPDVPEEKLRAYISGGVEMLDFFDQHADLRFDAALKYSDYYPTVPGAKPGGRSMEPEPISRRRIGKHAAEQRFPDFLKSGVMRFAITVKESREVMDMTFKGKMLMLRNILRYYLDIPSRLKGLPDNRQTLGRALVVRLRRALLSWRVPLWLNTEVQQLLTEEGRVVGVSVVRDGKQQALRARHGVLFASGGMGQNVALRQQFGQLPTGETFSSDAPGNVGDAVRLGQAVGADLAFMQCAWWTPSVKFPDGSVLALISGKAMPGSIFIDSRGKRFCNEAAPYEDVIKMLWDNHSKGNDSVPCHMVFDARARREYMMGPIPPGKIQKDSRLPPEWFESGFLSKAVTLDQLAEQIGVPAQVFSESIVRHNDYALRGEDPDFQRGASAIDRYYGDQSVQPNPSLAPIAEPPFYALKVYPGDLGTKGGLKTNEHAQVMDVKGSPIPGLYATGNCSGAVMGDSYPGAGSTIGPAMTFAYLAARHAARRHTANAPERESTHA</sequence>
<evidence type="ECO:0000313" key="7">
    <source>
        <dbReference type="Proteomes" id="UP000537130"/>
    </source>
</evidence>
<dbReference type="RefSeq" id="WP_183411041.1">
    <property type="nucleotide sequence ID" value="NZ_JACHWY010000003.1"/>
</dbReference>
<dbReference type="InterPro" id="IPR027477">
    <property type="entry name" value="Succ_DH/fumarate_Rdtase_cat_sf"/>
</dbReference>
<reference evidence="6 7" key="1">
    <citation type="submission" date="2020-08" db="EMBL/GenBank/DDBJ databases">
        <title>Genomic Encyclopedia of Type Strains, Phase III (KMG-III): the genomes of soil and plant-associated and newly described type strains.</title>
        <authorList>
            <person name="Whitman W."/>
        </authorList>
    </citation>
    <scope>NUCLEOTIDE SEQUENCE [LARGE SCALE GENOMIC DNA]</scope>
    <source>
        <strain evidence="6 7">CECT 8654</strain>
    </source>
</reference>
<gene>
    <name evidence="6" type="ORF">FHR99_002521</name>
</gene>
<evidence type="ECO:0000256" key="1">
    <source>
        <dbReference type="ARBA" id="ARBA00001974"/>
    </source>
</evidence>
<keyword evidence="7" id="KW-1185">Reference proteome</keyword>
<comment type="caution">
    <text evidence="6">The sequence shown here is derived from an EMBL/GenBank/DDBJ whole genome shotgun (WGS) entry which is preliminary data.</text>
</comment>
<name>A0A7W4W6A0_9GAMM</name>
<protein>
    <submittedName>
        <fullName evidence="6">3-oxosteroid 1-dehydrogenase</fullName>
        <ecNumber evidence="6">1.3.99.4</ecNumber>
    </submittedName>
</protein>
<feature type="domain" description="FAD-dependent oxidoreductase 2 FAD-binding" evidence="5">
    <location>
        <begin position="13"/>
        <end position="550"/>
    </location>
</feature>
<dbReference type="InterPro" id="IPR036188">
    <property type="entry name" value="FAD/NAD-bd_sf"/>
</dbReference>
<dbReference type="InterPro" id="IPR050315">
    <property type="entry name" value="FAD-oxidoreductase_2"/>
</dbReference>
<dbReference type="PANTHER" id="PTHR43400">
    <property type="entry name" value="FUMARATE REDUCTASE"/>
    <property type="match status" value="1"/>
</dbReference>
<proteinExistence type="predicted"/>
<comment type="cofactor">
    <cofactor evidence="1">
        <name>FAD</name>
        <dbReference type="ChEBI" id="CHEBI:57692"/>
    </cofactor>
</comment>
<dbReference type="GO" id="GO:0047571">
    <property type="term" value="F:3-oxosteroid 1-dehydrogenase activity"/>
    <property type="evidence" value="ECO:0007669"/>
    <property type="project" value="UniProtKB-EC"/>
</dbReference>
<dbReference type="EMBL" id="JACHWY010000003">
    <property type="protein sequence ID" value="MBB3048247.1"/>
    <property type="molecule type" value="Genomic_DNA"/>
</dbReference>
<dbReference type="GO" id="GO:0008202">
    <property type="term" value="P:steroid metabolic process"/>
    <property type="evidence" value="ECO:0007669"/>
    <property type="project" value="UniProtKB-ARBA"/>
</dbReference>
<keyword evidence="3" id="KW-0274">FAD</keyword>
<dbReference type="InterPro" id="IPR003953">
    <property type="entry name" value="FAD-dep_OxRdtase_2_FAD-bd"/>
</dbReference>
<dbReference type="Proteomes" id="UP000537130">
    <property type="component" value="Unassembled WGS sequence"/>
</dbReference>
<dbReference type="SUPFAM" id="SSF51905">
    <property type="entry name" value="FAD/NAD(P)-binding domain"/>
    <property type="match status" value="1"/>
</dbReference>
<dbReference type="Gene3D" id="3.90.700.10">
    <property type="entry name" value="Succinate dehydrogenase/fumarate reductase flavoprotein, catalytic domain"/>
    <property type="match status" value="1"/>
</dbReference>
<dbReference type="EC" id="1.3.99.4" evidence="6"/>
<dbReference type="AlphaFoldDB" id="A0A7W4W6A0"/>
<evidence type="ECO:0000256" key="4">
    <source>
        <dbReference type="ARBA" id="ARBA00023002"/>
    </source>
</evidence>
<evidence type="ECO:0000256" key="2">
    <source>
        <dbReference type="ARBA" id="ARBA00022630"/>
    </source>
</evidence>
<dbReference type="SUPFAM" id="SSF56425">
    <property type="entry name" value="Succinate dehydrogenase/fumarate reductase flavoprotein, catalytic domain"/>
    <property type="match status" value="1"/>
</dbReference>
<keyword evidence="4 6" id="KW-0560">Oxidoreductase</keyword>
<keyword evidence="2" id="KW-0285">Flavoprotein</keyword>
<organism evidence="6 7">
    <name type="scientific">Litorivivens lipolytica</name>
    <dbReference type="NCBI Taxonomy" id="1524264"/>
    <lineage>
        <taxon>Bacteria</taxon>
        <taxon>Pseudomonadati</taxon>
        <taxon>Pseudomonadota</taxon>
        <taxon>Gammaproteobacteria</taxon>
        <taxon>Litorivivens</taxon>
    </lineage>
</organism>
<evidence type="ECO:0000259" key="5">
    <source>
        <dbReference type="Pfam" id="PF00890"/>
    </source>
</evidence>